<sequence length="193" mass="22764">MEEEVLNFSVSFVFRNIHMSEEKIIVLKPKRQDFEEIYFNGNQGSLFFSATTRGKTITTIVIGAILLIVFIFRNDFTQEKAGILYFVSFLFLLCAVFLSVSINKVSRWKKQVNHYLTKIENCNIYEICFDENFFTVNIGGEKETSEWKDFEYSQNNNECIILEGKYSYMFPRKSMSEKDYSFLKQILKKNITQ</sequence>
<keyword evidence="1" id="KW-1133">Transmembrane helix</keyword>
<feature type="transmembrane region" description="Helical" evidence="1">
    <location>
        <begin position="82"/>
        <end position="102"/>
    </location>
</feature>
<evidence type="ECO:0000256" key="1">
    <source>
        <dbReference type="SAM" id="Phobius"/>
    </source>
</evidence>
<feature type="domain" description="YcxB-like C-terminal" evidence="2">
    <location>
        <begin position="129"/>
        <end position="187"/>
    </location>
</feature>
<dbReference type="Pfam" id="PF14317">
    <property type="entry name" value="YcxB"/>
    <property type="match status" value="1"/>
</dbReference>
<organism evidence="3 4">
    <name type="scientific">Chryseobacterium endophyticum</name>
    <dbReference type="NCBI Taxonomy" id="1854762"/>
    <lineage>
        <taxon>Bacteria</taxon>
        <taxon>Pseudomonadati</taxon>
        <taxon>Bacteroidota</taxon>
        <taxon>Flavobacteriia</taxon>
        <taxon>Flavobacteriales</taxon>
        <taxon>Weeksellaceae</taxon>
        <taxon>Chryseobacterium group</taxon>
        <taxon>Chryseobacterium</taxon>
    </lineage>
</organism>
<feature type="transmembrane region" description="Helical" evidence="1">
    <location>
        <begin position="57"/>
        <end position="76"/>
    </location>
</feature>
<evidence type="ECO:0000259" key="2">
    <source>
        <dbReference type="Pfam" id="PF14317"/>
    </source>
</evidence>
<keyword evidence="1" id="KW-0472">Membrane</keyword>
<keyword evidence="4" id="KW-1185">Reference proteome</keyword>
<dbReference type="Proteomes" id="UP001463665">
    <property type="component" value="Chromosome"/>
</dbReference>
<proteinExistence type="predicted"/>
<protein>
    <submittedName>
        <fullName evidence="3">YcxB family protein</fullName>
    </submittedName>
</protein>
<dbReference type="InterPro" id="IPR025588">
    <property type="entry name" value="YcxB-like_C"/>
</dbReference>
<name>A0AAU6WMD5_9FLAO</name>
<gene>
    <name evidence="3" type="ORF">AAFP95_19715</name>
</gene>
<keyword evidence="1" id="KW-0812">Transmembrane</keyword>
<evidence type="ECO:0000313" key="4">
    <source>
        <dbReference type="Proteomes" id="UP001463665"/>
    </source>
</evidence>
<accession>A0AAU6WMD5</accession>
<dbReference type="RefSeq" id="WP_345766226.1">
    <property type="nucleotide sequence ID" value="NZ_CP154834.1"/>
</dbReference>
<reference evidence="3 4" key="1">
    <citation type="submission" date="2024-04" db="EMBL/GenBank/DDBJ databases">
        <title>Genome sequencing and assembly of rice foliar adapted Chryseobacterium endophyticum OsEnb-ALM-A6.</title>
        <authorList>
            <person name="Kumar S."/>
            <person name="Javed M."/>
            <person name="Chouhan V."/>
            <person name="Charishma K."/>
            <person name="Patel A."/>
            <person name="Kumar M."/>
            <person name="Sahu K.P."/>
            <person name="Kumar A."/>
        </authorList>
    </citation>
    <scope>NUCLEOTIDE SEQUENCE [LARGE SCALE GENOMIC DNA]</scope>
    <source>
        <strain evidence="3 4">OsEnb-ALM-A6</strain>
    </source>
</reference>
<evidence type="ECO:0000313" key="3">
    <source>
        <dbReference type="EMBL" id="XAO73890.1"/>
    </source>
</evidence>
<dbReference type="EMBL" id="CP154834">
    <property type="protein sequence ID" value="XAO73890.1"/>
    <property type="molecule type" value="Genomic_DNA"/>
</dbReference>
<dbReference type="AlphaFoldDB" id="A0AAU6WMD5"/>